<comment type="similarity">
    <text evidence="1">Belongs to the LysR transcriptional regulatory family.</text>
</comment>
<evidence type="ECO:0000313" key="6">
    <source>
        <dbReference type="EMBL" id="RDB56249.1"/>
    </source>
</evidence>
<evidence type="ECO:0000259" key="5">
    <source>
        <dbReference type="PROSITE" id="PS50931"/>
    </source>
</evidence>
<sequence length="306" mass="33173">MLCEGVAMSPSIEQLDRFVRSARAGSYSAAAQELYVSPQTVSKSVHDMEHKLNIVLFEPTGRRLRPTARGAQVLHRASEVLEGVDDIRRICGDGSLSSAAGASRLRVAVASSPLRGSVMLERDFCDFRRRCPRVALDVSFLSSGSCLSELRSGAVDAAVVPGRPGAEGLVSERVDSVELRLLVSRGHALASRKALALADLEGALLAEPYDSRWLKATVLELLSRHGVRPRMASLEMSAARHHGFLHEDGGAVLVICDGRYPEQFPDVEAVPFAEGEGMELPTYLAWRREAPAARMAALAECLRDSR</sequence>
<keyword evidence="3" id="KW-0238">DNA-binding</keyword>
<dbReference type="AlphaFoldDB" id="A0A369LC04"/>
<dbReference type="GO" id="GO:0003677">
    <property type="term" value="F:DNA binding"/>
    <property type="evidence" value="ECO:0007669"/>
    <property type="project" value="UniProtKB-KW"/>
</dbReference>
<evidence type="ECO:0000256" key="4">
    <source>
        <dbReference type="ARBA" id="ARBA00023163"/>
    </source>
</evidence>
<proteinExistence type="inferred from homology"/>
<dbReference type="EMBL" id="PPTP01000003">
    <property type="protein sequence ID" value="RDB56249.1"/>
    <property type="molecule type" value="Genomic_DNA"/>
</dbReference>
<organism evidence="6 7">
    <name type="scientific">Senegalimassilia anaerobia</name>
    <dbReference type="NCBI Taxonomy" id="1473216"/>
    <lineage>
        <taxon>Bacteria</taxon>
        <taxon>Bacillati</taxon>
        <taxon>Actinomycetota</taxon>
        <taxon>Coriobacteriia</taxon>
        <taxon>Coriobacteriales</taxon>
        <taxon>Coriobacteriaceae</taxon>
        <taxon>Senegalimassilia</taxon>
    </lineage>
</organism>
<reference evidence="6 7" key="1">
    <citation type="journal article" date="2018" name="Elife">
        <title>Discovery and characterization of a prevalent human gut bacterial enzyme sufficient for the inactivation of a family of plant toxins.</title>
        <authorList>
            <person name="Koppel N."/>
            <person name="Bisanz J.E."/>
            <person name="Pandelia M.E."/>
            <person name="Turnbaugh P.J."/>
            <person name="Balskus E.P."/>
        </authorList>
    </citation>
    <scope>NUCLEOTIDE SEQUENCE [LARGE SCALE GENOMIC DNA]</scope>
    <source>
        <strain evidence="7">anaerobia AP69FAA</strain>
    </source>
</reference>
<evidence type="ECO:0000256" key="1">
    <source>
        <dbReference type="ARBA" id="ARBA00009437"/>
    </source>
</evidence>
<dbReference type="STRING" id="1034345.GCA_000236865_00569"/>
<dbReference type="Proteomes" id="UP000253792">
    <property type="component" value="Unassembled WGS sequence"/>
</dbReference>
<dbReference type="SUPFAM" id="SSF46785">
    <property type="entry name" value="Winged helix' DNA-binding domain"/>
    <property type="match status" value="1"/>
</dbReference>
<dbReference type="SUPFAM" id="SSF53850">
    <property type="entry name" value="Periplasmic binding protein-like II"/>
    <property type="match status" value="1"/>
</dbReference>
<dbReference type="InterPro" id="IPR000847">
    <property type="entry name" value="LysR_HTH_N"/>
</dbReference>
<dbReference type="InterPro" id="IPR005119">
    <property type="entry name" value="LysR_subst-bd"/>
</dbReference>
<evidence type="ECO:0000313" key="7">
    <source>
        <dbReference type="Proteomes" id="UP000253792"/>
    </source>
</evidence>
<dbReference type="InterPro" id="IPR036388">
    <property type="entry name" value="WH-like_DNA-bd_sf"/>
</dbReference>
<dbReference type="PANTHER" id="PTHR30346">
    <property type="entry name" value="TRANSCRIPTIONAL DUAL REGULATOR HCAR-RELATED"/>
    <property type="match status" value="1"/>
</dbReference>
<dbReference type="GO" id="GO:0032993">
    <property type="term" value="C:protein-DNA complex"/>
    <property type="evidence" value="ECO:0007669"/>
    <property type="project" value="TreeGrafter"/>
</dbReference>
<dbReference type="GO" id="GO:0003700">
    <property type="term" value="F:DNA-binding transcription factor activity"/>
    <property type="evidence" value="ECO:0007669"/>
    <property type="project" value="InterPro"/>
</dbReference>
<dbReference type="Gene3D" id="3.40.190.290">
    <property type="match status" value="1"/>
</dbReference>
<dbReference type="Pfam" id="PF03466">
    <property type="entry name" value="LysR_substrate"/>
    <property type="match status" value="1"/>
</dbReference>
<evidence type="ECO:0000256" key="3">
    <source>
        <dbReference type="ARBA" id="ARBA00023125"/>
    </source>
</evidence>
<keyword evidence="2" id="KW-0805">Transcription regulation</keyword>
<dbReference type="PROSITE" id="PS50931">
    <property type="entry name" value="HTH_LYSR"/>
    <property type="match status" value="1"/>
</dbReference>
<dbReference type="PANTHER" id="PTHR30346:SF28">
    <property type="entry name" value="HTH-TYPE TRANSCRIPTIONAL REGULATOR CYNR"/>
    <property type="match status" value="1"/>
</dbReference>
<dbReference type="Pfam" id="PF00126">
    <property type="entry name" value="HTH_1"/>
    <property type="match status" value="1"/>
</dbReference>
<feature type="domain" description="HTH lysR-type" evidence="5">
    <location>
        <begin position="10"/>
        <end position="67"/>
    </location>
</feature>
<dbReference type="Gene3D" id="1.10.10.10">
    <property type="entry name" value="Winged helix-like DNA-binding domain superfamily/Winged helix DNA-binding domain"/>
    <property type="match status" value="1"/>
</dbReference>
<comment type="caution">
    <text evidence="6">The sequence shown here is derived from an EMBL/GenBank/DDBJ whole genome shotgun (WGS) entry which is preliminary data.</text>
</comment>
<name>A0A369LC04_9ACTN</name>
<protein>
    <recommendedName>
        <fullName evidence="5">HTH lysR-type domain-containing protein</fullName>
    </recommendedName>
</protein>
<dbReference type="InterPro" id="IPR036390">
    <property type="entry name" value="WH_DNA-bd_sf"/>
</dbReference>
<gene>
    <name evidence="6" type="ORF">C1880_05100</name>
</gene>
<keyword evidence="4" id="KW-0804">Transcription</keyword>
<accession>A0A369LC04</accession>
<evidence type="ECO:0000256" key="2">
    <source>
        <dbReference type="ARBA" id="ARBA00023015"/>
    </source>
</evidence>
<dbReference type="OrthoDB" id="3176554at2"/>
<keyword evidence="7" id="KW-1185">Reference proteome</keyword>